<keyword evidence="5 7" id="KW-0496">Mitochondrion</keyword>
<comment type="function">
    <text evidence="7">Arginine methyltransferase involved in the assembly or stability of mitochondrial NADH:ubiquinone oxidoreductase complex (complex I).</text>
</comment>
<dbReference type="GeneID" id="18908489"/>
<dbReference type="RefSeq" id="XP_007393741.1">
    <property type="nucleotide sequence ID" value="XM_007393679.1"/>
</dbReference>
<evidence type="ECO:0000256" key="4">
    <source>
        <dbReference type="ARBA" id="ARBA00022679"/>
    </source>
</evidence>
<evidence type="ECO:0000256" key="1">
    <source>
        <dbReference type="ARBA" id="ARBA00004173"/>
    </source>
</evidence>
<keyword evidence="3 7" id="KW-0489">Methyltransferase</keyword>
<evidence type="ECO:0000313" key="8">
    <source>
        <dbReference type="EMBL" id="EKM58429.1"/>
    </source>
</evidence>
<dbReference type="OrthoDB" id="438553at2759"/>
<dbReference type="Gene3D" id="3.40.50.12710">
    <property type="match status" value="1"/>
</dbReference>
<dbReference type="HOGENOM" id="CLU_024840_2_1_1"/>
<evidence type="ECO:0000256" key="3">
    <source>
        <dbReference type="ARBA" id="ARBA00022603"/>
    </source>
</evidence>
<dbReference type="Proteomes" id="UP000008370">
    <property type="component" value="Unassembled WGS sequence"/>
</dbReference>
<gene>
    <name evidence="8" type="ORF">PHACADRAFT_140351</name>
</gene>
<evidence type="ECO:0000256" key="2">
    <source>
        <dbReference type="ARBA" id="ARBA00005891"/>
    </source>
</evidence>
<accession>K5WH53</accession>
<dbReference type="EC" id="2.1.1.320" evidence="7"/>
<dbReference type="STRING" id="650164.K5WH53"/>
<name>K5WH53_PHACS</name>
<dbReference type="KEGG" id="pco:PHACADRAFT_140351"/>
<keyword evidence="9" id="KW-1185">Reference proteome</keyword>
<proteinExistence type="inferred from homology"/>
<evidence type="ECO:0000256" key="6">
    <source>
        <dbReference type="ARBA" id="ARBA00048612"/>
    </source>
</evidence>
<evidence type="ECO:0000256" key="7">
    <source>
        <dbReference type="RuleBase" id="RU364114"/>
    </source>
</evidence>
<dbReference type="SUPFAM" id="SSF53335">
    <property type="entry name" value="S-adenosyl-L-methionine-dependent methyltransferases"/>
    <property type="match status" value="1"/>
</dbReference>
<dbReference type="GO" id="GO:0032981">
    <property type="term" value="P:mitochondrial respiratory chain complex I assembly"/>
    <property type="evidence" value="ECO:0007669"/>
    <property type="project" value="TreeGrafter"/>
</dbReference>
<protein>
    <recommendedName>
        <fullName evidence="7">Protein arginine methyltransferase NDUFAF7</fullName>
        <ecNumber evidence="7">2.1.1.320</ecNumber>
    </recommendedName>
</protein>
<comment type="catalytic activity">
    <reaction evidence="6 7">
        <text>L-arginyl-[protein] + 2 S-adenosyl-L-methionine = N(omega),N(omega)'-dimethyl-L-arginyl-[protein] + 2 S-adenosyl-L-homocysteine + 2 H(+)</text>
        <dbReference type="Rhea" id="RHEA:48108"/>
        <dbReference type="Rhea" id="RHEA-COMP:10532"/>
        <dbReference type="Rhea" id="RHEA-COMP:11992"/>
        <dbReference type="ChEBI" id="CHEBI:15378"/>
        <dbReference type="ChEBI" id="CHEBI:29965"/>
        <dbReference type="ChEBI" id="CHEBI:57856"/>
        <dbReference type="ChEBI" id="CHEBI:59789"/>
        <dbReference type="ChEBI" id="CHEBI:88221"/>
        <dbReference type="EC" id="2.1.1.320"/>
    </reaction>
</comment>
<dbReference type="EMBL" id="JH930470">
    <property type="protein sequence ID" value="EKM58429.1"/>
    <property type="molecule type" value="Genomic_DNA"/>
</dbReference>
<evidence type="ECO:0000256" key="5">
    <source>
        <dbReference type="ARBA" id="ARBA00023128"/>
    </source>
</evidence>
<dbReference type="GO" id="GO:0005739">
    <property type="term" value="C:mitochondrion"/>
    <property type="evidence" value="ECO:0007669"/>
    <property type="project" value="UniProtKB-SubCell"/>
</dbReference>
<reference evidence="8 9" key="1">
    <citation type="journal article" date="2012" name="BMC Genomics">
        <title>Comparative genomics of the white-rot fungi, Phanerochaete carnosa and P. chrysosporium, to elucidate the genetic basis of the distinct wood types they colonize.</title>
        <authorList>
            <person name="Suzuki H."/>
            <person name="MacDonald J."/>
            <person name="Syed K."/>
            <person name="Salamov A."/>
            <person name="Hori C."/>
            <person name="Aerts A."/>
            <person name="Henrissat B."/>
            <person name="Wiebenga A."/>
            <person name="vanKuyk P.A."/>
            <person name="Barry K."/>
            <person name="Lindquist E."/>
            <person name="LaButti K."/>
            <person name="Lapidus A."/>
            <person name="Lucas S."/>
            <person name="Coutinho P."/>
            <person name="Gong Y."/>
            <person name="Samejima M."/>
            <person name="Mahadevan R."/>
            <person name="Abou-Zaid M."/>
            <person name="de Vries R.P."/>
            <person name="Igarashi K."/>
            <person name="Yadav J.S."/>
            <person name="Grigoriev I.V."/>
            <person name="Master E.R."/>
        </authorList>
    </citation>
    <scope>NUCLEOTIDE SEQUENCE [LARGE SCALE GENOMIC DNA]</scope>
    <source>
        <strain evidence="8 9">HHB-10118-sp</strain>
    </source>
</reference>
<dbReference type="InParanoid" id="K5WH53"/>
<dbReference type="AlphaFoldDB" id="K5WH53"/>
<dbReference type="InterPro" id="IPR038375">
    <property type="entry name" value="NDUFAF7_sf"/>
</dbReference>
<sequence>MLRCRAVSRHHSFLAPLYKKRVAARVISSALLYSTNAAKPSAPVTKVEKIIHDTIKATGPLSFAKYMQMCLSHPTEGYYMNPSHSVFGSRGDFTTSPEISQVFGELVAIWSLSQWMHFGQRKPIRLVELGPGRGTLMADILRTLSQFAAACSAVQGVHLVETSEAMRTLQKKTLELVDAPRKWHTQWYDSLNDFSVDKDTFTILIAHEFFDALPFHLIQRCDDGWREVLVSSGPDSTAKTILRADSFSPLSESPKILEATGPRFHRAIEPAPSAFSTLLGMSSKRFEKLPVGTQVEVSPSAFKVARRIGELLSSDLEKSRDVSGCALVVDYGGDKSFSNSFRAFKDHKIVDVFDRPGECDLTTNVDFAYLKEAISGLATTHGPIPQATFLERMGLSLRIETLKKAAKDEQHRADIERAAKRLVDRTGMGNQYQVLGITGTRQFEEELTAEQTWPFVQE</sequence>
<dbReference type="InterPro" id="IPR003788">
    <property type="entry name" value="NDUFAF7"/>
</dbReference>
<dbReference type="Pfam" id="PF02636">
    <property type="entry name" value="Methyltransf_28"/>
    <property type="match status" value="1"/>
</dbReference>
<comment type="similarity">
    <text evidence="2 7">Belongs to the NDUFAF7 family.</text>
</comment>
<organism evidence="8 9">
    <name type="scientific">Phanerochaete carnosa (strain HHB-10118-sp)</name>
    <name type="common">White-rot fungus</name>
    <name type="synonym">Peniophora carnosa</name>
    <dbReference type="NCBI Taxonomy" id="650164"/>
    <lineage>
        <taxon>Eukaryota</taxon>
        <taxon>Fungi</taxon>
        <taxon>Dikarya</taxon>
        <taxon>Basidiomycota</taxon>
        <taxon>Agaricomycotina</taxon>
        <taxon>Agaricomycetes</taxon>
        <taxon>Polyporales</taxon>
        <taxon>Phanerochaetaceae</taxon>
        <taxon>Phanerochaete</taxon>
    </lineage>
</organism>
<dbReference type="GO" id="GO:0035243">
    <property type="term" value="F:protein-arginine omega-N symmetric methyltransferase activity"/>
    <property type="evidence" value="ECO:0007669"/>
    <property type="project" value="UniProtKB-EC"/>
</dbReference>
<dbReference type="GO" id="GO:0032259">
    <property type="term" value="P:methylation"/>
    <property type="evidence" value="ECO:0007669"/>
    <property type="project" value="UniProtKB-KW"/>
</dbReference>
<evidence type="ECO:0000313" key="9">
    <source>
        <dbReference type="Proteomes" id="UP000008370"/>
    </source>
</evidence>
<comment type="subcellular location">
    <subcellularLocation>
        <location evidence="1 7">Mitochondrion</location>
    </subcellularLocation>
</comment>
<dbReference type="InterPro" id="IPR029063">
    <property type="entry name" value="SAM-dependent_MTases_sf"/>
</dbReference>
<dbReference type="PANTHER" id="PTHR12049:SF7">
    <property type="entry name" value="PROTEIN ARGININE METHYLTRANSFERASE NDUFAF7, MITOCHONDRIAL"/>
    <property type="match status" value="1"/>
</dbReference>
<keyword evidence="4 7" id="KW-0808">Transferase</keyword>
<dbReference type="PANTHER" id="PTHR12049">
    <property type="entry name" value="PROTEIN ARGININE METHYLTRANSFERASE NDUFAF7, MITOCHONDRIAL"/>
    <property type="match status" value="1"/>
</dbReference>